<evidence type="ECO:0000259" key="1">
    <source>
        <dbReference type="Pfam" id="PF09084"/>
    </source>
</evidence>
<reference evidence="2 3" key="1">
    <citation type="submission" date="2019-11" db="EMBL/GenBank/DDBJ databases">
        <title>Draft genome of Amycolatopsis RM579.</title>
        <authorList>
            <person name="Duangmal K."/>
            <person name="Mingma R."/>
        </authorList>
    </citation>
    <scope>NUCLEOTIDE SEQUENCE [LARGE SCALE GENOMIC DNA]</scope>
    <source>
        <strain evidence="2 3">RM579</strain>
    </source>
</reference>
<dbReference type="Pfam" id="PF09084">
    <property type="entry name" value="NMT1"/>
    <property type="match status" value="1"/>
</dbReference>
<comment type="caution">
    <text evidence="2">The sequence shown here is derived from an EMBL/GenBank/DDBJ whole genome shotgun (WGS) entry which is preliminary data.</text>
</comment>
<dbReference type="PANTHER" id="PTHR30024">
    <property type="entry name" value="ALIPHATIC SULFONATES-BINDING PROTEIN-RELATED"/>
    <property type="match status" value="1"/>
</dbReference>
<dbReference type="RefSeq" id="WP_154760111.1">
    <property type="nucleotide sequence ID" value="NZ_WMBA01000058.1"/>
</dbReference>
<dbReference type="OrthoDB" id="4527058at2"/>
<dbReference type="SUPFAM" id="SSF53850">
    <property type="entry name" value="Periplasmic binding protein-like II"/>
    <property type="match status" value="1"/>
</dbReference>
<dbReference type="InterPro" id="IPR015168">
    <property type="entry name" value="SsuA/THI5"/>
</dbReference>
<organism evidence="2 3">
    <name type="scientific">Amycolatopsis pithecellobii</name>
    <dbReference type="NCBI Taxonomy" id="664692"/>
    <lineage>
        <taxon>Bacteria</taxon>
        <taxon>Bacillati</taxon>
        <taxon>Actinomycetota</taxon>
        <taxon>Actinomycetes</taxon>
        <taxon>Pseudonocardiales</taxon>
        <taxon>Pseudonocardiaceae</taxon>
        <taxon>Amycolatopsis</taxon>
    </lineage>
</organism>
<dbReference type="AlphaFoldDB" id="A0A6N7Z944"/>
<dbReference type="Proteomes" id="UP000440096">
    <property type="component" value="Unassembled WGS sequence"/>
</dbReference>
<protein>
    <submittedName>
        <fullName evidence="2">ABC transporter substrate-binding protein</fullName>
    </submittedName>
</protein>
<sequence>MQASKRSKPEPAPLAPIKVFGVVPLVEIAPIHLASEQIYKGEAPVFLGGIPSLFTANANGLADVSGNAENVALRASVDHPDLRIILTVTEGLYRIVARRSAGITKIADLEGKRIAVMPDGSSDFFLHKMLKTANLTAADVVIVPIAYNTPVTPMVAAREVDAVATWEPESERAAEAFGADTIEFDGKGIYREVYNLNTTTGVLADPAKRASIVAYVRAIIEASRRITADPKIGYSIVAAKSGLGPEFVANIWHHHTFPAVIVPDLLDVMVEEEAWLAAKSERPARTREQLATLIDDSIVREALKED</sequence>
<evidence type="ECO:0000313" key="3">
    <source>
        <dbReference type="Proteomes" id="UP000440096"/>
    </source>
</evidence>
<dbReference type="EMBL" id="WMBA01000058">
    <property type="protein sequence ID" value="MTD58006.1"/>
    <property type="molecule type" value="Genomic_DNA"/>
</dbReference>
<proteinExistence type="predicted"/>
<gene>
    <name evidence="2" type="ORF">GKO32_29100</name>
</gene>
<evidence type="ECO:0000313" key="2">
    <source>
        <dbReference type="EMBL" id="MTD58006.1"/>
    </source>
</evidence>
<accession>A0A6N7Z944</accession>
<feature type="domain" description="SsuA/THI5-like" evidence="1">
    <location>
        <begin position="69"/>
        <end position="166"/>
    </location>
</feature>
<name>A0A6N7Z944_9PSEU</name>
<dbReference type="Gene3D" id="3.40.190.10">
    <property type="entry name" value="Periplasmic binding protein-like II"/>
    <property type="match status" value="2"/>
</dbReference>
<dbReference type="PANTHER" id="PTHR30024:SF42">
    <property type="entry name" value="ALIPHATIC SULFONATES-BINDING PROTEIN-RELATED"/>
    <property type="match status" value="1"/>
</dbReference>
<keyword evidence="3" id="KW-1185">Reference proteome</keyword>